<dbReference type="Gene3D" id="2.60.40.1140">
    <property type="entry name" value="Collagen-binding surface protein Cna, B-type domain"/>
    <property type="match status" value="1"/>
</dbReference>
<accession>A0A3E0WIU7</accession>
<keyword evidence="4" id="KW-0964">Secreted</keyword>
<comment type="subcellular location">
    <subcellularLocation>
        <location evidence="1">Secreted</location>
        <location evidence="1">Cell wall</location>
        <topology evidence="1">Peptidoglycan-anchor</topology>
    </subcellularLocation>
</comment>
<dbReference type="InterPro" id="IPR008454">
    <property type="entry name" value="Collagen-bd_Cna-like_B-typ_dom"/>
</dbReference>
<evidence type="ECO:0000259" key="7">
    <source>
        <dbReference type="Pfam" id="PF05737"/>
    </source>
</evidence>
<comment type="caution">
    <text evidence="11">The sequence shown here is derived from an EMBL/GenBank/DDBJ whole genome shotgun (WGS) entry which is preliminary data.</text>
</comment>
<dbReference type="InterPro" id="IPR011252">
    <property type="entry name" value="Fibrogen-bd_dom1"/>
</dbReference>
<evidence type="ECO:0000313" key="12">
    <source>
        <dbReference type="Proteomes" id="UP000256488"/>
    </source>
</evidence>
<evidence type="ECO:0008006" key="13">
    <source>
        <dbReference type="Google" id="ProtNLM"/>
    </source>
</evidence>
<dbReference type="Gene3D" id="2.60.40.740">
    <property type="match status" value="1"/>
</dbReference>
<organism evidence="11 12">
    <name type="scientific">Virgibacillus dokdonensis</name>
    <dbReference type="NCBI Taxonomy" id="302167"/>
    <lineage>
        <taxon>Bacteria</taxon>
        <taxon>Bacillati</taxon>
        <taxon>Bacillota</taxon>
        <taxon>Bacilli</taxon>
        <taxon>Bacillales</taxon>
        <taxon>Bacillaceae</taxon>
        <taxon>Virgibacillus</taxon>
    </lineage>
</organism>
<dbReference type="Gene3D" id="2.60.40.1280">
    <property type="match status" value="1"/>
</dbReference>
<feature type="non-terminal residue" evidence="11">
    <location>
        <position position="482"/>
    </location>
</feature>
<dbReference type="Pfam" id="PF05738">
    <property type="entry name" value="Cna_B"/>
    <property type="match status" value="1"/>
</dbReference>
<dbReference type="GO" id="GO:0005518">
    <property type="term" value="F:collagen binding"/>
    <property type="evidence" value="ECO:0007669"/>
    <property type="project" value="InterPro"/>
</dbReference>
<gene>
    <name evidence="11" type="ORF">CAI16_16645</name>
</gene>
<dbReference type="Pfam" id="PF17802">
    <property type="entry name" value="SpaA"/>
    <property type="match status" value="1"/>
</dbReference>
<evidence type="ECO:0000256" key="3">
    <source>
        <dbReference type="ARBA" id="ARBA00022512"/>
    </source>
</evidence>
<evidence type="ECO:0000256" key="6">
    <source>
        <dbReference type="ARBA" id="ARBA00023088"/>
    </source>
</evidence>
<evidence type="ECO:0000313" key="11">
    <source>
        <dbReference type="EMBL" id="RFA32864.1"/>
    </source>
</evidence>
<dbReference type="Pfam" id="PF17961">
    <property type="entry name" value="Big_8"/>
    <property type="match status" value="1"/>
</dbReference>
<dbReference type="InterPro" id="IPR041171">
    <property type="entry name" value="SDR_Ig"/>
</dbReference>
<keyword evidence="5" id="KW-0732">Signal</keyword>
<evidence type="ECO:0000259" key="9">
    <source>
        <dbReference type="Pfam" id="PF17802"/>
    </source>
</evidence>
<evidence type="ECO:0000256" key="2">
    <source>
        <dbReference type="ARBA" id="ARBA00007257"/>
    </source>
</evidence>
<dbReference type="InterPro" id="IPR041033">
    <property type="entry name" value="SpaA_PFL_dom_1"/>
</dbReference>
<dbReference type="AlphaFoldDB" id="A0A3E0WIU7"/>
<keyword evidence="3" id="KW-0134">Cell wall</keyword>
<protein>
    <recommendedName>
        <fullName evidence="13">Collagen adhesin</fullName>
    </recommendedName>
</protein>
<dbReference type="InterPro" id="IPR008456">
    <property type="entry name" value="Collagen-bd_dom"/>
</dbReference>
<feature type="domain" description="CNA-B" evidence="8">
    <location>
        <begin position="430"/>
        <end position="476"/>
    </location>
</feature>
<evidence type="ECO:0000256" key="4">
    <source>
        <dbReference type="ARBA" id="ARBA00022525"/>
    </source>
</evidence>
<dbReference type="EMBL" id="NFZX01000050">
    <property type="protein sequence ID" value="RFA32864.1"/>
    <property type="molecule type" value="Genomic_DNA"/>
</dbReference>
<dbReference type="PANTHER" id="PTHR36108">
    <property type="entry name" value="COLOSSIN-B-RELATED"/>
    <property type="match status" value="1"/>
</dbReference>
<dbReference type="Pfam" id="PF05737">
    <property type="entry name" value="Collagen_bind"/>
    <property type="match status" value="1"/>
</dbReference>
<dbReference type="SUPFAM" id="SSF49401">
    <property type="entry name" value="Bacterial adhesins"/>
    <property type="match status" value="2"/>
</dbReference>
<dbReference type="SUPFAM" id="SSF49478">
    <property type="entry name" value="Cna protein B-type domain"/>
    <property type="match status" value="2"/>
</dbReference>
<evidence type="ECO:0000256" key="1">
    <source>
        <dbReference type="ARBA" id="ARBA00004168"/>
    </source>
</evidence>
<sequence>MREFWYRGFSILSIAFILMMTIFQNMLFPLGVSAAELNQSGIVDSFHMKQTELRHGDRTKIEVTYSDKNDMMKSGDTLTLQVPENLETFKGTTIPLNNDQGTNFGSCEISQGQVVCTFNDTVEELNNVRGSFYFMVQAGSVSAGTTEEYETNLGTNLAKQPYSITAPEGGTSPGVFFYKTGDMQPSNPHHVRWFLNANLKKEYLNDDIIIKDRIGQGQEIKEDSFRITVDYWNGNAFSLTKKEFEDRGFGKITIHDNTNFDVVIYKDKASANAFSIAYKTAITDAGESIDLFKNEYELAYQVLNQDRVEKTDTFTVENIDQGGESEGDFPPAGTVRLFKTVSGNEEIPLSGVKFNVYKQDDTLVAEDKVTGEDGKVEVSNLQPGSYYAQEIEAPEYVEFDQNKRIPFMIKSGVEQGIEIPVQNQIKTTSVDVEKMWKGDETEKVTVNLLADGEKVADVELSDKNNWKHTFTELPVVHDIKDE</sequence>
<proteinExistence type="inferred from homology"/>
<feature type="domain" description="Collagen binding" evidence="7">
    <location>
        <begin position="176"/>
        <end position="301"/>
    </location>
</feature>
<dbReference type="Gene3D" id="2.60.40.10">
    <property type="entry name" value="Immunoglobulins"/>
    <property type="match status" value="1"/>
</dbReference>
<comment type="similarity">
    <text evidence="2">Belongs to the serine-aspartate repeat-containing protein (SDr) family.</text>
</comment>
<dbReference type="GO" id="GO:0007155">
    <property type="term" value="P:cell adhesion"/>
    <property type="evidence" value="ECO:0007669"/>
    <property type="project" value="InterPro"/>
</dbReference>
<name>A0A3E0WIU7_9BACI</name>
<evidence type="ECO:0000259" key="8">
    <source>
        <dbReference type="Pfam" id="PF05738"/>
    </source>
</evidence>
<evidence type="ECO:0000256" key="5">
    <source>
        <dbReference type="ARBA" id="ARBA00022729"/>
    </source>
</evidence>
<dbReference type="Proteomes" id="UP000256488">
    <property type="component" value="Unassembled WGS sequence"/>
</dbReference>
<evidence type="ECO:0000259" key="10">
    <source>
        <dbReference type="Pfam" id="PF17961"/>
    </source>
</evidence>
<feature type="domain" description="SDR-like Ig" evidence="10">
    <location>
        <begin position="55"/>
        <end position="137"/>
    </location>
</feature>
<dbReference type="InterPro" id="IPR008966">
    <property type="entry name" value="Adhesion_dom_sf"/>
</dbReference>
<dbReference type="RefSeq" id="WP_116279296.1">
    <property type="nucleotide sequence ID" value="NZ_NFZX01000050.1"/>
</dbReference>
<keyword evidence="6" id="KW-0572">Peptidoglycan-anchor</keyword>
<dbReference type="InterPro" id="IPR013783">
    <property type="entry name" value="Ig-like_fold"/>
</dbReference>
<reference evidence="11 12" key="1">
    <citation type="submission" date="2017-05" db="EMBL/GenBank/DDBJ databases">
        <title>Virgibacillus sp. AK90 isolated from a saltern of Kakinada, India.</title>
        <authorList>
            <person name="Gupta V."/>
            <person name="Sidhu C."/>
            <person name="Korpole S."/>
            <person name="Pinnaka A.K."/>
        </authorList>
    </citation>
    <scope>NUCLEOTIDE SEQUENCE [LARGE SCALE GENOMIC DNA]</scope>
    <source>
        <strain evidence="11 12">AK90</strain>
    </source>
</reference>
<feature type="domain" description="SpaA-like prealbumin fold" evidence="9">
    <location>
        <begin position="340"/>
        <end position="412"/>
    </location>
</feature>
<dbReference type="PANTHER" id="PTHR36108:SF13">
    <property type="entry name" value="COLOSSIN-B-RELATED"/>
    <property type="match status" value="1"/>
</dbReference>